<keyword evidence="1 2" id="KW-0597">Phosphoprotein</keyword>
<dbReference type="Gene3D" id="3.40.50.2300">
    <property type="match status" value="1"/>
</dbReference>
<dbReference type="EMBL" id="FOTF01000013">
    <property type="protein sequence ID" value="SFL31135.1"/>
    <property type="molecule type" value="Genomic_DNA"/>
</dbReference>
<dbReference type="GO" id="GO:0003677">
    <property type="term" value="F:DNA binding"/>
    <property type="evidence" value="ECO:0007669"/>
    <property type="project" value="UniProtKB-KW"/>
</dbReference>
<evidence type="ECO:0000313" key="4">
    <source>
        <dbReference type="EMBL" id="SFL31135.1"/>
    </source>
</evidence>
<keyword evidence="5" id="KW-1185">Reference proteome</keyword>
<dbReference type="PANTHER" id="PTHR44591:SF3">
    <property type="entry name" value="RESPONSE REGULATORY DOMAIN-CONTAINING PROTEIN"/>
    <property type="match status" value="1"/>
</dbReference>
<dbReference type="InterPro" id="IPR050595">
    <property type="entry name" value="Bact_response_regulator"/>
</dbReference>
<feature type="modified residue" description="4-aspartylphosphate" evidence="2">
    <location>
        <position position="53"/>
    </location>
</feature>
<proteinExistence type="predicted"/>
<dbReference type="GeneID" id="97893278"/>
<gene>
    <name evidence="4" type="ORF">SAMN04488004_11394</name>
</gene>
<dbReference type="RefSeq" id="WP_090190072.1">
    <property type="nucleotide sequence ID" value="NZ_CAXYBM010000006.1"/>
</dbReference>
<sequence length="324" mass="35849">MRILAVDDDPFILELLKEIIGHIGDHTLETAESGPEALAMMREANRFDCVLLDFQMPVMNGVEVCRALRTLDGYDQTPVVMLTAMSEKRYIDAAFLAGATDYINKPFEISDLRVRLGVIGSLVDARRDNGMTFSATPSGHRTSTDNAPLALHKPFEIRDIDGVVDVVALENYVSKLSRSRLFGSSVFAISIRRIEQLFMQVTPFDFQCMIVDVAEALSDTLGERNFIAAYAGSGSFVCVVEGAKIYNYPEFTDSLNLAIQRLEMHSSDGTRLRLRVSTGQASRIMWQSGTTALDLLSHAVNSAEQEAVRAEKQLDDFWYAGATA</sequence>
<keyword evidence="4" id="KW-0238">DNA-binding</keyword>
<dbReference type="GO" id="GO:0000160">
    <property type="term" value="P:phosphorelay signal transduction system"/>
    <property type="evidence" value="ECO:0007669"/>
    <property type="project" value="InterPro"/>
</dbReference>
<dbReference type="AlphaFoldDB" id="A0A1I4GMD6"/>
<organism evidence="4 5">
    <name type="scientific">Loktanella salsilacus</name>
    <dbReference type="NCBI Taxonomy" id="195913"/>
    <lineage>
        <taxon>Bacteria</taxon>
        <taxon>Pseudomonadati</taxon>
        <taxon>Pseudomonadota</taxon>
        <taxon>Alphaproteobacteria</taxon>
        <taxon>Rhodobacterales</taxon>
        <taxon>Roseobacteraceae</taxon>
        <taxon>Loktanella</taxon>
    </lineage>
</organism>
<dbReference type="InterPro" id="IPR011006">
    <property type="entry name" value="CheY-like_superfamily"/>
</dbReference>
<dbReference type="STRING" id="195913.SAMN04488004_11394"/>
<reference evidence="4 5" key="1">
    <citation type="submission" date="2016-10" db="EMBL/GenBank/DDBJ databases">
        <authorList>
            <person name="de Groot N.N."/>
        </authorList>
    </citation>
    <scope>NUCLEOTIDE SEQUENCE [LARGE SCALE GENOMIC DNA]</scope>
    <source>
        <strain evidence="4 5">DSM 16199</strain>
    </source>
</reference>
<dbReference type="SMART" id="SM00448">
    <property type="entry name" value="REC"/>
    <property type="match status" value="1"/>
</dbReference>
<accession>A0A1I4GMD6</accession>
<dbReference type="OrthoDB" id="7326651at2"/>
<evidence type="ECO:0000256" key="1">
    <source>
        <dbReference type="ARBA" id="ARBA00022553"/>
    </source>
</evidence>
<dbReference type="Proteomes" id="UP000199550">
    <property type="component" value="Unassembled WGS sequence"/>
</dbReference>
<name>A0A1I4GMD6_9RHOB</name>
<dbReference type="InterPro" id="IPR001789">
    <property type="entry name" value="Sig_transdc_resp-reg_receiver"/>
</dbReference>
<dbReference type="PANTHER" id="PTHR44591">
    <property type="entry name" value="STRESS RESPONSE REGULATOR PROTEIN 1"/>
    <property type="match status" value="1"/>
</dbReference>
<evidence type="ECO:0000259" key="3">
    <source>
        <dbReference type="PROSITE" id="PS50110"/>
    </source>
</evidence>
<evidence type="ECO:0000256" key="2">
    <source>
        <dbReference type="PROSITE-ProRule" id="PRU00169"/>
    </source>
</evidence>
<feature type="domain" description="Response regulatory" evidence="3">
    <location>
        <begin position="2"/>
        <end position="120"/>
    </location>
</feature>
<evidence type="ECO:0000313" key="5">
    <source>
        <dbReference type="Proteomes" id="UP000199550"/>
    </source>
</evidence>
<dbReference type="Pfam" id="PF00072">
    <property type="entry name" value="Response_reg"/>
    <property type="match status" value="1"/>
</dbReference>
<protein>
    <submittedName>
        <fullName evidence="4">DNA-binding response regulator, OmpR family, contains REC and winged-helix (WHTH) domain</fullName>
    </submittedName>
</protein>
<dbReference type="PROSITE" id="PS50110">
    <property type="entry name" value="RESPONSE_REGULATORY"/>
    <property type="match status" value="1"/>
</dbReference>
<dbReference type="SUPFAM" id="SSF52172">
    <property type="entry name" value="CheY-like"/>
    <property type="match status" value="1"/>
</dbReference>